<feature type="transmembrane region" description="Helical" evidence="1">
    <location>
        <begin position="24"/>
        <end position="49"/>
    </location>
</feature>
<keyword evidence="3" id="KW-1185">Reference proteome</keyword>
<name>A0A3N4JFG4_9PEZI</name>
<keyword evidence="1" id="KW-0472">Membrane</keyword>
<keyword evidence="1" id="KW-1133">Transmembrane helix</keyword>
<protein>
    <submittedName>
        <fullName evidence="2">Uncharacterized protein</fullName>
    </submittedName>
</protein>
<dbReference type="EMBL" id="ML120409">
    <property type="protein sequence ID" value="RPA97012.1"/>
    <property type="molecule type" value="Genomic_DNA"/>
</dbReference>
<feature type="transmembrane region" description="Helical" evidence="1">
    <location>
        <begin position="56"/>
        <end position="80"/>
    </location>
</feature>
<evidence type="ECO:0000256" key="1">
    <source>
        <dbReference type="SAM" id="Phobius"/>
    </source>
</evidence>
<reference evidence="2 3" key="1">
    <citation type="journal article" date="2018" name="Nat. Ecol. Evol.">
        <title>Pezizomycetes genomes reveal the molecular basis of ectomycorrhizal truffle lifestyle.</title>
        <authorList>
            <person name="Murat C."/>
            <person name="Payen T."/>
            <person name="Noel B."/>
            <person name="Kuo A."/>
            <person name="Morin E."/>
            <person name="Chen J."/>
            <person name="Kohler A."/>
            <person name="Krizsan K."/>
            <person name="Balestrini R."/>
            <person name="Da Silva C."/>
            <person name="Montanini B."/>
            <person name="Hainaut M."/>
            <person name="Levati E."/>
            <person name="Barry K.W."/>
            <person name="Belfiori B."/>
            <person name="Cichocki N."/>
            <person name="Clum A."/>
            <person name="Dockter R.B."/>
            <person name="Fauchery L."/>
            <person name="Guy J."/>
            <person name="Iotti M."/>
            <person name="Le Tacon F."/>
            <person name="Lindquist E.A."/>
            <person name="Lipzen A."/>
            <person name="Malagnac F."/>
            <person name="Mello A."/>
            <person name="Molinier V."/>
            <person name="Miyauchi S."/>
            <person name="Poulain J."/>
            <person name="Riccioni C."/>
            <person name="Rubini A."/>
            <person name="Sitrit Y."/>
            <person name="Splivallo R."/>
            <person name="Traeger S."/>
            <person name="Wang M."/>
            <person name="Zifcakova L."/>
            <person name="Wipf D."/>
            <person name="Zambonelli A."/>
            <person name="Paolocci F."/>
            <person name="Nowrousian M."/>
            <person name="Ottonello S."/>
            <person name="Baldrian P."/>
            <person name="Spatafora J.W."/>
            <person name="Henrissat B."/>
            <person name="Nagy L.G."/>
            <person name="Aury J.M."/>
            <person name="Wincker P."/>
            <person name="Grigoriev I.V."/>
            <person name="Bonfante P."/>
            <person name="Martin F.M."/>
        </authorList>
    </citation>
    <scope>NUCLEOTIDE SEQUENCE [LARGE SCALE GENOMIC DNA]</scope>
    <source>
        <strain evidence="2 3">120613-1</strain>
    </source>
</reference>
<organism evidence="2 3">
    <name type="scientific">Choiromyces venosus 120613-1</name>
    <dbReference type="NCBI Taxonomy" id="1336337"/>
    <lineage>
        <taxon>Eukaryota</taxon>
        <taxon>Fungi</taxon>
        <taxon>Dikarya</taxon>
        <taxon>Ascomycota</taxon>
        <taxon>Pezizomycotina</taxon>
        <taxon>Pezizomycetes</taxon>
        <taxon>Pezizales</taxon>
        <taxon>Tuberaceae</taxon>
        <taxon>Choiromyces</taxon>
    </lineage>
</organism>
<proteinExistence type="predicted"/>
<dbReference type="Proteomes" id="UP000276215">
    <property type="component" value="Unassembled WGS sequence"/>
</dbReference>
<keyword evidence="1" id="KW-0812">Transmembrane</keyword>
<accession>A0A3N4JFG4</accession>
<dbReference type="AlphaFoldDB" id="A0A3N4JFG4"/>
<sequence>MSLPLLILLQILLAHINLNRQTYFLAVLLAPVLVPLALAGTGISLVVTLTALLTMVLLLVLVLLVGVLLAFVLAVGYVIVVTGEGLKERFEMVGGGS</sequence>
<evidence type="ECO:0000313" key="2">
    <source>
        <dbReference type="EMBL" id="RPA97012.1"/>
    </source>
</evidence>
<evidence type="ECO:0000313" key="3">
    <source>
        <dbReference type="Proteomes" id="UP000276215"/>
    </source>
</evidence>
<gene>
    <name evidence="2" type="ORF">L873DRAFT_1165525</name>
</gene>